<accession>F1Z7F4</accession>
<keyword evidence="2" id="KW-0285">Flavoprotein</keyword>
<feature type="domain" description="FAD-dependent oxidoreductase 2 FAD-binding" evidence="6">
    <location>
        <begin position="115"/>
        <end position="215"/>
    </location>
</feature>
<dbReference type="InterPro" id="IPR015939">
    <property type="entry name" value="Fum_Rdtase/Succ_DH_flav-like_C"/>
</dbReference>
<evidence type="ECO:0000256" key="3">
    <source>
        <dbReference type="ARBA" id="ARBA00022827"/>
    </source>
</evidence>
<keyword evidence="3" id="KW-0274">FAD</keyword>
<dbReference type="HOGENOM" id="CLU_014312_8_5_5"/>
<dbReference type="STRING" id="983920.Y88_1498"/>
<dbReference type="InterPro" id="IPR005288">
    <property type="entry name" value="NadB"/>
</dbReference>
<dbReference type="Pfam" id="PF02910">
    <property type="entry name" value="Succ_DH_flav_C"/>
    <property type="match status" value="1"/>
</dbReference>
<comment type="cofactor">
    <cofactor evidence="1">
        <name>FAD</name>
        <dbReference type="ChEBI" id="CHEBI:57692"/>
    </cofactor>
</comment>
<dbReference type="EMBL" id="AEWJ01000032">
    <property type="protein sequence ID" value="EGD59466.1"/>
    <property type="molecule type" value="Genomic_DNA"/>
</dbReference>
<dbReference type="SUPFAM" id="SSF46977">
    <property type="entry name" value="Succinate dehydrogenase/fumarate reductase flavoprotein C-terminal domain"/>
    <property type="match status" value="1"/>
</dbReference>
<dbReference type="SUPFAM" id="SSF51905">
    <property type="entry name" value="FAD/NAD(P)-binding domain"/>
    <property type="match status" value="1"/>
</dbReference>
<dbReference type="InParanoid" id="F1Z7F4"/>
<evidence type="ECO:0000313" key="8">
    <source>
        <dbReference type="EMBL" id="EGD59466.1"/>
    </source>
</evidence>
<reference evidence="8 9" key="1">
    <citation type="journal article" date="2012" name="J. Bacteriol.">
        <title>Draft Genome Sequence of Novosphingobium nitrogenifigens Y88T.</title>
        <authorList>
            <person name="Strabala T.J."/>
            <person name="Macdonald L."/>
            <person name="Liu V."/>
            <person name="Smit A.M."/>
        </authorList>
    </citation>
    <scope>NUCLEOTIDE SEQUENCE [LARGE SCALE GENOMIC DNA]</scope>
    <source>
        <strain evidence="8 9">DSM 19370</strain>
    </source>
</reference>
<evidence type="ECO:0000259" key="7">
    <source>
        <dbReference type="Pfam" id="PF02910"/>
    </source>
</evidence>
<keyword evidence="4" id="KW-0560">Oxidoreductase</keyword>
<comment type="caution">
    <text evidence="8">The sequence shown here is derived from an EMBL/GenBank/DDBJ whole genome shotgun (WGS) entry which is preliminary data.</text>
</comment>
<dbReference type="InterPro" id="IPR036188">
    <property type="entry name" value="FAD/NAD-bd_sf"/>
</dbReference>
<protein>
    <submittedName>
        <fullName evidence="8">Fumarate reductase/succinate dehydrogenase flavoprotein domain-containing protein</fullName>
    </submittedName>
</protein>
<proteinExistence type="predicted"/>
<dbReference type="InterPro" id="IPR003953">
    <property type="entry name" value="FAD-dep_OxRdtase_2_FAD-bd"/>
</dbReference>
<dbReference type="AlphaFoldDB" id="F1Z7F4"/>
<comment type="catalytic activity">
    <reaction evidence="5">
        <text>L-aspartate + O2 = iminosuccinate + H2O2</text>
        <dbReference type="Rhea" id="RHEA:25876"/>
        <dbReference type="ChEBI" id="CHEBI:15379"/>
        <dbReference type="ChEBI" id="CHEBI:16240"/>
        <dbReference type="ChEBI" id="CHEBI:29991"/>
        <dbReference type="ChEBI" id="CHEBI:77875"/>
        <dbReference type="EC" id="1.4.3.16"/>
    </reaction>
    <physiologicalReaction direction="left-to-right" evidence="5">
        <dbReference type="Rhea" id="RHEA:25877"/>
    </physiologicalReaction>
</comment>
<feature type="domain" description="FAD-dependent oxidoreductase 2 FAD-binding" evidence="6">
    <location>
        <begin position="10"/>
        <end position="61"/>
    </location>
</feature>
<dbReference type="Gene3D" id="3.50.50.60">
    <property type="entry name" value="FAD/NAD(P)-binding domain"/>
    <property type="match status" value="1"/>
</dbReference>
<evidence type="ECO:0000256" key="1">
    <source>
        <dbReference type="ARBA" id="ARBA00001974"/>
    </source>
</evidence>
<dbReference type="PRINTS" id="PR00368">
    <property type="entry name" value="FADPNR"/>
</dbReference>
<gene>
    <name evidence="8" type="ORF">Y88_1498</name>
</gene>
<evidence type="ECO:0000256" key="2">
    <source>
        <dbReference type="ARBA" id="ARBA00022630"/>
    </source>
</evidence>
<dbReference type="PRINTS" id="PR00411">
    <property type="entry name" value="PNDRDTASEI"/>
</dbReference>
<evidence type="ECO:0000256" key="5">
    <source>
        <dbReference type="ARBA" id="ARBA00048305"/>
    </source>
</evidence>
<evidence type="ECO:0000259" key="6">
    <source>
        <dbReference type="Pfam" id="PF00890"/>
    </source>
</evidence>
<evidence type="ECO:0000313" key="9">
    <source>
        <dbReference type="Proteomes" id="UP000004728"/>
    </source>
</evidence>
<feature type="domain" description="Fumarate reductase/succinate dehydrogenase flavoprotein-like C-terminal" evidence="7">
    <location>
        <begin position="445"/>
        <end position="508"/>
    </location>
</feature>
<dbReference type="PANTHER" id="PTHR42716">
    <property type="entry name" value="L-ASPARTATE OXIDASE"/>
    <property type="match status" value="1"/>
</dbReference>
<name>F1Z7F4_9SPHN</name>
<dbReference type="eggNOG" id="COG1053">
    <property type="taxonomic scope" value="Bacteria"/>
</dbReference>
<organism evidence="8 9">
    <name type="scientific">Novosphingobium nitrogenifigens DSM 19370</name>
    <dbReference type="NCBI Taxonomy" id="983920"/>
    <lineage>
        <taxon>Bacteria</taxon>
        <taxon>Pseudomonadati</taxon>
        <taxon>Pseudomonadota</taxon>
        <taxon>Alphaproteobacteria</taxon>
        <taxon>Sphingomonadales</taxon>
        <taxon>Sphingomonadaceae</taxon>
        <taxon>Novosphingobium</taxon>
    </lineage>
</organism>
<dbReference type="PANTHER" id="PTHR42716:SF2">
    <property type="entry name" value="L-ASPARTATE OXIDASE, CHLOROPLASTIC"/>
    <property type="match status" value="1"/>
</dbReference>
<dbReference type="Gene3D" id="1.20.58.100">
    <property type="entry name" value="Fumarate reductase/succinate dehydrogenase flavoprotein-like, C-terminal domain"/>
    <property type="match status" value="1"/>
</dbReference>
<dbReference type="GO" id="GO:0034628">
    <property type="term" value="P:'de novo' NAD+ biosynthetic process from L-aspartate"/>
    <property type="evidence" value="ECO:0007669"/>
    <property type="project" value="TreeGrafter"/>
</dbReference>
<dbReference type="Pfam" id="PF00890">
    <property type="entry name" value="FAD_binding_2"/>
    <property type="match status" value="2"/>
</dbReference>
<dbReference type="OrthoDB" id="9805351at2"/>
<evidence type="ECO:0000256" key="4">
    <source>
        <dbReference type="ARBA" id="ARBA00023002"/>
    </source>
</evidence>
<dbReference type="GO" id="GO:0008734">
    <property type="term" value="F:L-aspartate oxidase activity"/>
    <property type="evidence" value="ECO:0007669"/>
    <property type="project" value="UniProtKB-EC"/>
</dbReference>
<sequence length="527" mass="55699">MIASVIVRSDVLIIGGGMAAAWAAIAAAETGARVIVVDKGAMGTSGVTATGGPGHWWVPEDPGLRREAVEKQAAKAQGLGDPEWMARIIDLTWRHLPTIAAYYPFGSDGRGGRYVQGVRGPEYMRALRRFAEARGVTILDHHPATELIADGEGRIVGARGIVLATEDAWEIRSGATVLATGGVAFRSGLIGSHTNTGDGLLMAVEAGALLSGMEFSISYSLSPAWASTRTLPYYAARFFDTDGCEIDVPPPKAGHAHQQALGAAMDRGPVLADLSDAPPALHGLLRRIQPLTVAAFERRGIDLWRQRFPVRLFGEGTIRGTGGIRIVDADCRTEVRGLFAAGDTASREPVAGAVSGGGAVNAAWALSSGRIAGVAAAREAQATRSGAYAPASGLGRAGLRPRRAARTLDVPEIVAAAGHEVHDYRKAFWRRADQLRNSLEVLDTHWHTLADHGRAEGRALVELRAAVAMTASARWCLAAALDRRETRGIHVRADVSRSDPAFARRLLVGGFDQVQTQADGPLAEVAA</sequence>
<dbReference type="Proteomes" id="UP000004728">
    <property type="component" value="Unassembled WGS sequence"/>
</dbReference>
<dbReference type="RefSeq" id="WP_008067619.1">
    <property type="nucleotide sequence ID" value="NZ_AQWK01000015.1"/>
</dbReference>
<keyword evidence="9" id="KW-1185">Reference proteome</keyword>
<dbReference type="InterPro" id="IPR037099">
    <property type="entry name" value="Fum_R/Succ_DH_flav-like_C_sf"/>
</dbReference>